<dbReference type="Proteomes" id="UP000585721">
    <property type="component" value="Unassembled WGS sequence"/>
</dbReference>
<evidence type="ECO:0000313" key="1">
    <source>
        <dbReference type="EMBL" id="MBB6055499.1"/>
    </source>
</evidence>
<name>A0A841GC18_9GAMM</name>
<organism evidence="1 2">
    <name type="scientific">Tolumonas osonensis</name>
    <dbReference type="NCBI Taxonomy" id="675874"/>
    <lineage>
        <taxon>Bacteria</taxon>
        <taxon>Pseudomonadati</taxon>
        <taxon>Pseudomonadota</taxon>
        <taxon>Gammaproteobacteria</taxon>
        <taxon>Aeromonadales</taxon>
        <taxon>Aeromonadaceae</taxon>
        <taxon>Tolumonas</taxon>
    </lineage>
</organism>
<reference evidence="1 2" key="1">
    <citation type="submission" date="2020-08" db="EMBL/GenBank/DDBJ databases">
        <title>Genomic Encyclopedia of Type Strains, Phase IV (KMG-IV): sequencing the most valuable type-strain genomes for metagenomic binning, comparative biology and taxonomic classification.</title>
        <authorList>
            <person name="Goeker M."/>
        </authorList>
    </citation>
    <scope>NUCLEOTIDE SEQUENCE [LARGE SCALE GENOMIC DNA]</scope>
    <source>
        <strain evidence="1 2">DSM 22975</strain>
    </source>
</reference>
<accession>A0A841GC18</accession>
<evidence type="ECO:0000313" key="2">
    <source>
        <dbReference type="Proteomes" id="UP000585721"/>
    </source>
</evidence>
<dbReference type="AlphaFoldDB" id="A0A841GC18"/>
<protein>
    <submittedName>
        <fullName evidence="1">Uncharacterized protein</fullName>
    </submittedName>
</protein>
<comment type="caution">
    <text evidence="1">The sequence shown here is derived from an EMBL/GenBank/DDBJ whole genome shotgun (WGS) entry which is preliminary data.</text>
</comment>
<sequence>MSEASINDVLIPGIPANSPEESSVFAKRSSAFKSRIERCRQLEKAQEIRDNLLHVASKIAIPAKNLEQNLISYQVLRQVLDSENSEPIVGPFDRDTFGHPKTLLEDFLQQYKTHKHDVAQQDEFPLLIQKIASLAEDLKEHTSTAWCEYIRGLKAQWEVDQRLFSTRSHLDDERKKQSDYIDLVTLFTNKSRSLPKTTEEFEAVLTLHKQLCQQREALKLEVPEDVNIFLKAVVGQGATLEMLTENVRTWLVEEDDLTRYRIKRL</sequence>
<keyword evidence="2" id="KW-1185">Reference proteome</keyword>
<dbReference type="RefSeq" id="WP_188026277.1">
    <property type="nucleotide sequence ID" value="NZ_JACHGR010000004.1"/>
</dbReference>
<proteinExistence type="predicted"/>
<dbReference type="EMBL" id="JACHGR010000004">
    <property type="protein sequence ID" value="MBB6055499.1"/>
    <property type="molecule type" value="Genomic_DNA"/>
</dbReference>
<gene>
    <name evidence="1" type="ORF">HNR75_001405</name>
</gene>